<dbReference type="Proteomes" id="UP000631114">
    <property type="component" value="Unassembled WGS sequence"/>
</dbReference>
<dbReference type="OrthoDB" id="288590at2759"/>
<organism evidence="1 2">
    <name type="scientific">Coptis chinensis</name>
    <dbReference type="NCBI Taxonomy" id="261450"/>
    <lineage>
        <taxon>Eukaryota</taxon>
        <taxon>Viridiplantae</taxon>
        <taxon>Streptophyta</taxon>
        <taxon>Embryophyta</taxon>
        <taxon>Tracheophyta</taxon>
        <taxon>Spermatophyta</taxon>
        <taxon>Magnoliopsida</taxon>
        <taxon>Ranunculales</taxon>
        <taxon>Ranunculaceae</taxon>
        <taxon>Coptidoideae</taxon>
        <taxon>Coptis</taxon>
    </lineage>
</organism>
<dbReference type="AlphaFoldDB" id="A0A835H044"/>
<evidence type="ECO:0000313" key="1">
    <source>
        <dbReference type="EMBL" id="KAF9589710.1"/>
    </source>
</evidence>
<gene>
    <name evidence="1" type="ORF">IFM89_027985</name>
</gene>
<dbReference type="EMBL" id="JADFTS010000009">
    <property type="protein sequence ID" value="KAF9589710.1"/>
    <property type="molecule type" value="Genomic_DNA"/>
</dbReference>
<evidence type="ECO:0000313" key="2">
    <source>
        <dbReference type="Proteomes" id="UP000631114"/>
    </source>
</evidence>
<accession>A0A835H044</accession>
<keyword evidence="2" id="KW-1185">Reference proteome</keyword>
<sequence length="71" mass="8232">MVCLSNQFFNQPPDKKSVYLNGVSPSPLVKYGTSFLPKKDKVLQWRDYVSMIYTSDDDALKQRRPTGQKLY</sequence>
<comment type="caution">
    <text evidence="1">The sequence shown here is derived from an EMBL/GenBank/DDBJ whole genome shotgun (WGS) entry which is preliminary data.</text>
</comment>
<dbReference type="SUPFAM" id="SSF51197">
    <property type="entry name" value="Clavaminate synthase-like"/>
    <property type="match status" value="1"/>
</dbReference>
<proteinExistence type="predicted"/>
<reference evidence="1 2" key="1">
    <citation type="submission" date="2020-10" db="EMBL/GenBank/DDBJ databases">
        <title>The Coptis chinensis genome and diversification of protoberbering-type alkaloids.</title>
        <authorList>
            <person name="Wang B."/>
            <person name="Shu S."/>
            <person name="Song C."/>
            <person name="Liu Y."/>
        </authorList>
    </citation>
    <scope>NUCLEOTIDE SEQUENCE [LARGE SCALE GENOMIC DNA]</scope>
    <source>
        <strain evidence="1">HL-2020</strain>
        <tissue evidence="1">Leaf</tissue>
    </source>
</reference>
<protein>
    <submittedName>
        <fullName evidence="1">Uncharacterized protein</fullName>
    </submittedName>
</protein>
<name>A0A835H044_9MAGN</name>
<dbReference type="Gene3D" id="2.60.120.330">
    <property type="entry name" value="B-lactam Antibiotic, Isopenicillin N Synthase, Chain"/>
    <property type="match status" value="1"/>
</dbReference>
<dbReference type="InterPro" id="IPR027443">
    <property type="entry name" value="IPNS-like_sf"/>
</dbReference>